<evidence type="ECO:0000256" key="6">
    <source>
        <dbReference type="ARBA" id="ARBA00023136"/>
    </source>
</evidence>
<comment type="subcellular location">
    <subcellularLocation>
        <location evidence="1">Membrane</location>
    </subcellularLocation>
</comment>
<evidence type="ECO:0000256" key="7">
    <source>
        <dbReference type="SAM" id="Phobius"/>
    </source>
</evidence>
<name>A0AA38CEE7_TAXCH</name>
<evidence type="ECO:0000256" key="5">
    <source>
        <dbReference type="ARBA" id="ARBA00022989"/>
    </source>
</evidence>
<reference evidence="9 10" key="1">
    <citation type="journal article" date="2021" name="Nat. Plants">
        <title>The Taxus genome provides insights into paclitaxel biosynthesis.</title>
        <authorList>
            <person name="Xiong X."/>
            <person name="Gou J."/>
            <person name="Liao Q."/>
            <person name="Li Y."/>
            <person name="Zhou Q."/>
            <person name="Bi G."/>
            <person name="Li C."/>
            <person name="Du R."/>
            <person name="Wang X."/>
            <person name="Sun T."/>
            <person name="Guo L."/>
            <person name="Liang H."/>
            <person name="Lu P."/>
            <person name="Wu Y."/>
            <person name="Zhang Z."/>
            <person name="Ro D.K."/>
            <person name="Shang Y."/>
            <person name="Huang S."/>
            <person name="Yan J."/>
        </authorList>
    </citation>
    <scope>NUCLEOTIDE SEQUENCE [LARGE SCALE GENOMIC DNA]</scope>
    <source>
        <strain evidence="9">Ta-2019</strain>
    </source>
</reference>
<dbReference type="GO" id="GO:0016020">
    <property type="term" value="C:membrane"/>
    <property type="evidence" value="ECO:0007669"/>
    <property type="project" value="UniProtKB-SubCell"/>
</dbReference>
<evidence type="ECO:0000313" key="10">
    <source>
        <dbReference type="Proteomes" id="UP000824469"/>
    </source>
</evidence>
<dbReference type="Pfam" id="PF01490">
    <property type="entry name" value="Aa_trans"/>
    <property type="match status" value="1"/>
</dbReference>
<feature type="domain" description="Amino acid transporter transmembrane" evidence="8">
    <location>
        <begin position="2"/>
        <end position="79"/>
    </location>
</feature>
<organism evidence="9 10">
    <name type="scientific">Taxus chinensis</name>
    <name type="common">Chinese yew</name>
    <name type="synonym">Taxus wallichiana var. chinensis</name>
    <dbReference type="NCBI Taxonomy" id="29808"/>
    <lineage>
        <taxon>Eukaryota</taxon>
        <taxon>Viridiplantae</taxon>
        <taxon>Streptophyta</taxon>
        <taxon>Embryophyta</taxon>
        <taxon>Tracheophyta</taxon>
        <taxon>Spermatophyta</taxon>
        <taxon>Pinopsida</taxon>
        <taxon>Pinidae</taxon>
        <taxon>Conifers II</taxon>
        <taxon>Cupressales</taxon>
        <taxon>Taxaceae</taxon>
        <taxon>Taxus</taxon>
    </lineage>
</organism>
<keyword evidence="5 7" id="KW-1133">Transmembrane helix</keyword>
<keyword evidence="4" id="KW-0029">Amino-acid transport</keyword>
<evidence type="ECO:0000259" key="8">
    <source>
        <dbReference type="Pfam" id="PF01490"/>
    </source>
</evidence>
<dbReference type="AlphaFoldDB" id="A0AA38CEE7"/>
<feature type="non-terminal residue" evidence="9">
    <location>
        <position position="129"/>
    </location>
</feature>
<sequence>DTLKTKPPENKTMKKASLLVVTVTTFFYMLCSFFGYAAFGENTPGNLLLGFGFYEPYWLVDFANACILVHLVGAYQLQIRIKDYGINTKGYPSPKMHLCMVNGELPHDPSPMTHPPSPSTGKIILLGFQ</sequence>
<gene>
    <name evidence="9" type="ORF">KI387_030652</name>
</gene>
<evidence type="ECO:0000256" key="2">
    <source>
        <dbReference type="ARBA" id="ARBA00022448"/>
    </source>
</evidence>
<keyword evidence="10" id="KW-1185">Reference proteome</keyword>
<protein>
    <recommendedName>
        <fullName evidence="8">Amino acid transporter transmembrane domain-containing protein</fullName>
    </recommendedName>
</protein>
<comment type="caution">
    <text evidence="9">The sequence shown here is derived from an EMBL/GenBank/DDBJ whole genome shotgun (WGS) entry which is preliminary data.</text>
</comment>
<accession>A0AA38CEE7</accession>
<dbReference type="Proteomes" id="UP000824469">
    <property type="component" value="Unassembled WGS sequence"/>
</dbReference>
<feature type="transmembrane region" description="Helical" evidence="7">
    <location>
        <begin position="16"/>
        <end position="37"/>
    </location>
</feature>
<keyword evidence="6 7" id="KW-0472">Membrane</keyword>
<evidence type="ECO:0000256" key="1">
    <source>
        <dbReference type="ARBA" id="ARBA00004370"/>
    </source>
</evidence>
<feature type="transmembrane region" description="Helical" evidence="7">
    <location>
        <begin position="57"/>
        <end position="77"/>
    </location>
</feature>
<dbReference type="EMBL" id="JAHRHJ020000010">
    <property type="protein sequence ID" value="KAH9298970.1"/>
    <property type="molecule type" value="Genomic_DNA"/>
</dbReference>
<evidence type="ECO:0000313" key="9">
    <source>
        <dbReference type="EMBL" id="KAH9298970.1"/>
    </source>
</evidence>
<evidence type="ECO:0000256" key="3">
    <source>
        <dbReference type="ARBA" id="ARBA00022692"/>
    </source>
</evidence>
<evidence type="ECO:0000256" key="4">
    <source>
        <dbReference type="ARBA" id="ARBA00022970"/>
    </source>
</evidence>
<dbReference type="PANTHER" id="PTHR48017">
    <property type="entry name" value="OS05G0424000 PROTEIN-RELATED"/>
    <property type="match status" value="1"/>
</dbReference>
<keyword evidence="2" id="KW-0813">Transport</keyword>
<proteinExistence type="predicted"/>
<feature type="non-terminal residue" evidence="9">
    <location>
        <position position="1"/>
    </location>
</feature>
<keyword evidence="3 7" id="KW-0812">Transmembrane</keyword>
<dbReference type="GO" id="GO:0006865">
    <property type="term" value="P:amino acid transport"/>
    <property type="evidence" value="ECO:0007669"/>
    <property type="project" value="UniProtKB-KW"/>
</dbReference>
<dbReference type="InterPro" id="IPR013057">
    <property type="entry name" value="AA_transpt_TM"/>
</dbReference>